<evidence type="ECO:0000256" key="1">
    <source>
        <dbReference type="SAM" id="Coils"/>
    </source>
</evidence>
<evidence type="ECO:0008006" key="4">
    <source>
        <dbReference type="Google" id="ProtNLM"/>
    </source>
</evidence>
<keyword evidence="3" id="KW-1185">Reference proteome</keyword>
<keyword evidence="1" id="KW-0175">Coiled coil</keyword>
<evidence type="ECO:0000313" key="2">
    <source>
        <dbReference type="EMBL" id="MBM6911894.1"/>
    </source>
</evidence>
<dbReference type="EMBL" id="JACJLA010000001">
    <property type="protein sequence ID" value="MBM6911894.1"/>
    <property type="molecule type" value="Genomic_DNA"/>
</dbReference>
<accession>A0ABS2GCM1</accession>
<gene>
    <name evidence="2" type="ORF">H6A01_00950</name>
</gene>
<dbReference type="SUPFAM" id="SSF46689">
    <property type="entry name" value="Homeodomain-like"/>
    <property type="match status" value="1"/>
</dbReference>
<dbReference type="InterPro" id="IPR009057">
    <property type="entry name" value="Homeodomain-like_sf"/>
</dbReference>
<dbReference type="RefSeq" id="WP_205087210.1">
    <property type="nucleotide sequence ID" value="NZ_JACJLA010000001.1"/>
</dbReference>
<organism evidence="2 3">
    <name type="scientific">Veillonella magna</name>
    <dbReference type="NCBI Taxonomy" id="464322"/>
    <lineage>
        <taxon>Bacteria</taxon>
        <taxon>Bacillati</taxon>
        <taxon>Bacillota</taxon>
        <taxon>Negativicutes</taxon>
        <taxon>Veillonellales</taxon>
        <taxon>Veillonellaceae</taxon>
        <taxon>Veillonella</taxon>
    </lineage>
</organism>
<dbReference type="Proteomes" id="UP000707138">
    <property type="component" value="Unassembled WGS sequence"/>
</dbReference>
<name>A0ABS2GCM1_9FIRM</name>
<proteinExistence type="predicted"/>
<reference evidence="2 3" key="1">
    <citation type="journal article" date="2021" name="Sci. Rep.">
        <title>The distribution of antibiotic resistance genes in chicken gut microbiota commensals.</title>
        <authorList>
            <person name="Juricova H."/>
            <person name="Matiasovicova J."/>
            <person name="Kubasova T."/>
            <person name="Cejkova D."/>
            <person name="Rychlik I."/>
        </authorList>
    </citation>
    <scope>NUCLEOTIDE SEQUENCE [LARGE SCALE GENOMIC DNA]</scope>
    <source>
        <strain evidence="2 3">An537</strain>
    </source>
</reference>
<sequence>MKYPYEYKRTAVIYYHDHHDLGFSRCAKRFGITGTTLKQWVTAFPNVGPSELHTLTVKLAEAEQKIASYETLLTRQMKKLDQYATQSHYIRKHLEYIQASLREISLLNDGIISPLRSKDKRFISLGTLCPTEEAIDTNAIAIPVPEPDEWYISAEKTPTTNTIPVEDALFTVKEMKNTYETQKYNL</sequence>
<feature type="coiled-coil region" evidence="1">
    <location>
        <begin position="52"/>
        <end position="79"/>
    </location>
</feature>
<protein>
    <recommendedName>
        <fullName evidence="4">Transposase</fullName>
    </recommendedName>
</protein>
<evidence type="ECO:0000313" key="3">
    <source>
        <dbReference type="Proteomes" id="UP000707138"/>
    </source>
</evidence>
<dbReference type="Gene3D" id="1.10.10.60">
    <property type="entry name" value="Homeodomain-like"/>
    <property type="match status" value="1"/>
</dbReference>
<comment type="caution">
    <text evidence="2">The sequence shown here is derived from an EMBL/GenBank/DDBJ whole genome shotgun (WGS) entry which is preliminary data.</text>
</comment>